<evidence type="ECO:0000313" key="2">
    <source>
        <dbReference type="Proteomes" id="UP001164929"/>
    </source>
</evidence>
<sequence>MTFYGNFRLVIWFPRCYEEHSSTSLSYKYGYHHQSSSKSCSYTPRKKRYKCETRPITTNNEHHSHQTSNGRFSNFYHRVSLTHLSKDHVSAKTNLDRYNGLINSRKHMQNFRTILELVTQKSDAMCKISPTIFHGFAQVWYHNLEPDSIFSLHDLYAKLISCFNTSIPTK</sequence>
<proteinExistence type="predicted"/>
<organism evidence="1 2">
    <name type="scientific">Populus alba x Populus x berolinensis</name>
    <dbReference type="NCBI Taxonomy" id="444605"/>
    <lineage>
        <taxon>Eukaryota</taxon>
        <taxon>Viridiplantae</taxon>
        <taxon>Streptophyta</taxon>
        <taxon>Embryophyta</taxon>
        <taxon>Tracheophyta</taxon>
        <taxon>Spermatophyta</taxon>
        <taxon>Magnoliopsida</taxon>
        <taxon>eudicotyledons</taxon>
        <taxon>Gunneridae</taxon>
        <taxon>Pentapetalae</taxon>
        <taxon>rosids</taxon>
        <taxon>fabids</taxon>
        <taxon>Malpighiales</taxon>
        <taxon>Salicaceae</taxon>
        <taxon>Saliceae</taxon>
        <taxon>Populus</taxon>
    </lineage>
</organism>
<protein>
    <submittedName>
        <fullName evidence="1">Uncharacterized protein</fullName>
    </submittedName>
</protein>
<keyword evidence="2" id="KW-1185">Reference proteome</keyword>
<dbReference type="EMBL" id="JAQIZT010000007">
    <property type="protein sequence ID" value="KAJ6991066.1"/>
    <property type="molecule type" value="Genomic_DNA"/>
</dbReference>
<accession>A0AAD6VX78</accession>
<name>A0AAD6VX78_9ROSI</name>
<dbReference type="AlphaFoldDB" id="A0AAD6VX78"/>
<comment type="caution">
    <text evidence="1">The sequence shown here is derived from an EMBL/GenBank/DDBJ whole genome shotgun (WGS) entry which is preliminary data.</text>
</comment>
<dbReference type="Proteomes" id="UP001164929">
    <property type="component" value="Chromosome 7"/>
</dbReference>
<evidence type="ECO:0000313" key="1">
    <source>
        <dbReference type="EMBL" id="KAJ6991066.1"/>
    </source>
</evidence>
<reference evidence="1" key="1">
    <citation type="journal article" date="2023" name="Mol. Ecol. Resour.">
        <title>Chromosome-level genome assembly of a triploid poplar Populus alba 'Berolinensis'.</title>
        <authorList>
            <person name="Chen S."/>
            <person name="Yu Y."/>
            <person name="Wang X."/>
            <person name="Wang S."/>
            <person name="Zhang T."/>
            <person name="Zhou Y."/>
            <person name="He R."/>
            <person name="Meng N."/>
            <person name="Wang Y."/>
            <person name="Liu W."/>
            <person name="Liu Z."/>
            <person name="Liu J."/>
            <person name="Guo Q."/>
            <person name="Huang H."/>
            <person name="Sederoff R.R."/>
            <person name="Wang G."/>
            <person name="Qu G."/>
            <person name="Chen S."/>
        </authorList>
    </citation>
    <scope>NUCLEOTIDE SEQUENCE</scope>
    <source>
        <strain evidence="1">SC-2020</strain>
    </source>
</reference>
<gene>
    <name evidence="1" type="ORF">NC653_019320</name>
</gene>